<dbReference type="Proteomes" id="UP000184188">
    <property type="component" value="Unassembled WGS sequence"/>
</dbReference>
<dbReference type="GeneID" id="34611176"/>
<dbReference type="EMBL" id="KV878340">
    <property type="protein sequence ID" value="OJJ47454.1"/>
    <property type="molecule type" value="Genomic_DNA"/>
</dbReference>
<protein>
    <recommendedName>
        <fullName evidence="4">Eisosome protein 1</fullName>
    </recommendedName>
</protein>
<feature type="compositionally biased region" description="Basic and acidic residues" evidence="1">
    <location>
        <begin position="35"/>
        <end position="46"/>
    </location>
</feature>
<sequence>MASTQPATLPSSHSLQAARLADQAATAALYVTHPERKTSAEFDTQRNSRVIGSPTPTFNQASAGAAASLAHAKSRPYEAWKPEKQPAAEKAALHVQDHQSFESAPQTAIPPSPEGLRAALCSVRDHRATPISPPPVSGAVRSAAGGEYLEGGRDRRSSTSHEGAVLAATGAFTSSRKRAESAPIRPSMLVDNSFALSAAGASHRSRPKSQMPLGDLDNLDSALEASRIHNIANANAQLYTATPPVSIEVEEQNKRDTLRAAAISMARDMYAVSEKTKDRSGADTAVYAAQRGHYRAQSQRSISKVDKSSLQRAVQLQDTAQKLAAEKLARMQDETEAYQSYYGTNLPPPRSRLSVRRRRTSSDTDADVERSKEIRNQMSSLQSKLNRLDEQRQKDRDDLMTRARRNVDAALLDIEMKVYADTGKASPAMQREWEEKARERARLEAETQLTQNGSRIHIGADQYVDRAEVEAVARSRVQPTLDELSDRAEEKRAKEFEQRLDEEERRRYEAIQRERDASVKAFEKRQRDLEKGDPKQDKTRLWRRKSKRAAPPPAETAPSETGEPAEETEPEAVRSQEVPVDNTVTMTPMTPTEEAARPSTETSPKSDSKLKAWFKDRIGRRMSGPAREVMGDAETPNNNTGDGAEAMTGFAGGAALAARADASQGREDADGGGAFAAQNPPTGNDLAQMQNGRAAAKDQQTDQQTGQESAQSPPKDRGGGGGGGEIKRSRFRASLMKIVSKGQQNEAPKSNGVPKHEGQPTGDSAPAESSALMAHDAQHASREDLRGSALEQGLPAPPVVGDRGSVSTIRESRFSEDL</sequence>
<evidence type="ECO:0000256" key="1">
    <source>
        <dbReference type="SAM" id="MobiDB-lite"/>
    </source>
</evidence>
<feature type="region of interest" description="Disordered" evidence="1">
    <location>
        <begin position="483"/>
        <end position="818"/>
    </location>
</feature>
<feature type="compositionally biased region" description="Polar residues" evidence="1">
    <location>
        <begin position="679"/>
        <end position="691"/>
    </location>
</feature>
<dbReference type="STRING" id="1073090.A0A1L9SK74"/>
<gene>
    <name evidence="2" type="ORF">ASPZODRAFT_141048</name>
</gene>
<keyword evidence="3" id="KW-1185">Reference proteome</keyword>
<dbReference type="InterPro" id="IPR024527">
    <property type="entry name" value="Eisosome1"/>
</dbReference>
<evidence type="ECO:0008006" key="4">
    <source>
        <dbReference type="Google" id="ProtNLM"/>
    </source>
</evidence>
<dbReference type="GO" id="GO:0070941">
    <property type="term" value="P:eisosome assembly"/>
    <property type="evidence" value="ECO:0007669"/>
    <property type="project" value="TreeGrafter"/>
</dbReference>
<feature type="compositionally biased region" description="Basic and acidic residues" evidence="1">
    <location>
        <begin position="484"/>
        <end position="540"/>
    </location>
</feature>
<dbReference type="Pfam" id="PF12757">
    <property type="entry name" value="Eisosome1"/>
    <property type="match status" value="1"/>
</dbReference>
<feature type="compositionally biased region" description="Low complexity" evidence="1">
    <location>
        <begin position="646"/>
        <end position="663"/>
    </location>
</feature>
<evidence type="ECO:0000313" key="3">
    <source>
        <dbReference type="Proteomes" id="UP000184188"/>
    </source>
</evidence>
<dbReference type="OrthoDB" id="4070583at2759"/>
<name>A0A1L9SK74_9EURO</name>
<feature type="compositionally biased region" description="Basic and acidic residues" evidence="1">
    <location>
        <begin position="604"/>
        <end position="619"/>
    </location>
</feature>
<reference evidence="3" key="1">
    <citation type="journal article" date="2017" name="Genome Biol.">
        <title>Comparative genomics reveals high biological diversity and specific adaptations in the industrially and medically important fungal genus Aspergillus.</title>
        <authorList>
            <person name="de Vries R.P."/>
            <person name="Riley R."/>
            <person name="Wiebenga A."/>
            <person name="Aguilar-Osorio G."/>
            <person name="Amillis S."/>
            <person name="Uchima C.A."/>
            <person name="Anderluh G."/>
            <person name="Asadollahi M."/>
            <person name="Askin M."/>
            <person name="Barry K."/>
            <person name="Battaglia E."/>
            <person name="Bayram O."/>
            <person name="Benocci T."/>
            <person name="Braus-Stromeyer S.A."/>
            <person name="Caldana C."/>
            <person name="Canovas D."/>
            <person name="Cerqueira G.C."/>
            <person name="Chen F."/>
            <person name="Chen W."/>
            <person name="Choi C."/>
            <person name="Clum A."/>
            <person name="Dos Santos R.A."/>
            <person name="Damasio A.R."/>
            <person name="Diallinas G."/>
            <person name="Emri T."/>
            <person name="Fekete E."/>
            <person name="Flipphi M."/>
            <person name="Freyberg S."/>
            <person name="Gallo A."/>
            <person name="Gournas C."/>
            <person name="Habgood R."/>
            <person name="Hainaut M."/>
            <person name="Harispe M.L."/>
            <person name="Henrissat B."/>
            <person name="Hilden K.S."/>
            <person name="Hope R."/>
            <person name="Hossain A."/>
            <person name="Karabika E."/>
            <person name="Karaffa L."/>
            <person name="Karanyi Z."/>
            <person name="Krasevec N."/>
            <person name="Kuo A."/>
            <person name="Kusch H."/>
            <person name="LaButti K."/>
            <person name="Lagendijk E.L."/>
            <person name="Lapidus A."/>
            <person name="Levasseur A."/>
            <person name="Lindquist E."/>
            <person name="Lipzen A."/>
            <person name="Logrieco A.F."/>
            <person name="MacCabe A."/>
            <person name="Maekelae M.R."/>
            <person name="Malavazi I."/>
            <person name="Melin P."/>
            <person name="Meyer V."/>
            <person name="Mielnichuk N."/>
            <person name="Miskei M."/>
            <person name="Molnar A.P."/>
            <person name="Mule G."/>
            <person name="Ngan C.Y."/>
            <person name="Orejas M."/>
            <person name="Orosz E."/>
            <person name="Ouedraogo J.P."/>
            <person name="Overkamp K.M."/>
            <person name="Park H.-S."/>
            <person name="Perrone G."/>
            <person name="Piumi F."/>
            <person name="Punt P.J."/>
            <person name="Ram A.F."/>
            <person name="Ramon A."/>
            <person name="Rauscher S."/>
            <person name="Record E."/>
            <person name="Riano-Pachon D.M."/>
            <person name="Robert V."/>
            <person name="Roehrig J."/>
            <person name="Ruller R."/>
            <person name="Salamov A."/>
            <person name="Salih N.S."/>
            <person name="Samson R.A."/>
            <person name="Sandor E."/>
            <person name="Sanguinetti M."/>
            <person name="Schuetze T."/>
            <person name="Sepcic K."/>
            <person name="Shelest E."/>
            <person name="Sherlock G."/>
            <person name="Sophianopoulou V."/>
            <person name="Squina F.M."/>
            <person name="Sun H."/>
            <person name="Susca A."/>
            <person name="Todd R.B."/>
            <person name="Tsang A."/>
            <person name="Unkles S.E."/>
            <person name="van de Wiele N."/>
            <person name="van Rossen-Uffink D."/>
            <person name="Oliveira J.V."/>
            <person name="Vesth T.C."/>
            <person name="Visser J."/>
            <person name="Yu J.-H."/>
            <person name="Zhou M."/>
            <person name="Andersen M.R."/>
            <person name="Archer D.B."/>
            <person name="Baker S.E."/>
            <person name="Benoit I."/>
            <person name="Brakhage A.A."/>
            <person name="Braus G.H."/>
            <person name="Fischer R."/>
            <person name="Frisvad J.C."/>
            <person name="Goldman G.H."/>
            <person name="Houbraken J."/>
            <person name="Oakley B."/>
            <person name="Pocsi I."/>
            <person name="Scazzocchio C."/>
            <person name="Seiboth B."/>
            <person name="vanKuyk P.A."/>
            <person name="Wortman J."/>
            <person name="Dyer P.S."/>
            <person name="Grigoriev I.V."/>
        </authorList>
    </citation>
    <scope>NUCLEOTIDE SEQUENCE [LARGE SCALE GENOMIC DNA]</scope>
    <source>
        <strain evidence="3">CBS 506.65</strain>
    </source>
</reference>
<accession>A0A1L9SK74</accession>
<feature type="region of interest" description="Disordered" evidence="1">
    <location>
        <begin position="35"/>
        <end position="56"/>
    </location>
</feature>
<feature type="compositionally biased region" description="Polar residues" evidence="1">
    <location>
        <begin position="47"/>
        <end position="56"/>
    </location>
</feature>
<feature type="region of interest" description="Disordered" evidence="1">
    <location>
        <begin position="339"/>
        <end position="397"/>
    </location>
</feature>
<dbReference type="VEuPathDB" id="FungiDB:ASPZODRAFT_141048"/>
<proteinExistence type="predicted"/>
<evidence type="ECO:0000313" key="2">
    <source>
        <dbReference type="EMBL" id="OJJ47454.1"/>
    </source>
</evidence>
<feature type="compositionally biased region" description="Polar residues" evidence="1">
    <location>
        <begin position="376"/>
        <end position="385"/>
    </location>
</feature>
<dbReference type="PANTHER" id="PTHR28298">
    <property type="entry name" value="EISOSOME PROTEIN 1"/>
    <property type="match status" value="1"/>
</dbReference>
<feature type="compositionally biased region" description="Basic and acidic residues" evidence="1">
    <location>
        <begin position="386"/>
        <end position="397"/>
    </location>
</feature>
<organism evidence="2 3">
    <name type="scientific">Penicilliopsis zonata CBS 506.65</name>
    <dbReference type="NCBI Taxonomy" id="1073090"/>
    <lineage>
        <taxon>Eukaryota</taxon>
        <taxon>Fungi</taxon>
        <taxon>Dikarya</taxon>
        <taxon>Ascomycota</taxon>
        <taxon>Pezizomycotina</taxon>
        <taxon>Eurotiomycetes</taxon>
        <taxon>Eurotiomycetidae</taxon>
        <taxon>Eurotiales</taxon>
        <taxon>Aspergillaceae</taxon>
        <taxon>Penicilliopsis</taxon>
    </lineage>
</organism>
<dbReference type="PANTHER" id="PTHR28298:SF1">
    <property type="entry name" value="EISOSOME PROTEIN 1"/>
    <property type="match status" value="1"/>
</dbReference>
<feature type="compositionally biased region" description="Low complexity" evidence="1">
    <location>
        <begin position="701"/>
        <end position="711"/>
    </location>
</feature>
<dbReference type="AlphaFoldDB" id="A0A1L9SK74"/>
<dbReference type="RefSeq" id="XP_022581964.1">
    <property type="nucleotide sequence ID" value="XM_022724711.1"/>
</dbReference>
<feature type="compositionally biased region" description="Basic and acidic residues" evidence="1">
    <location>
        <begin position="776"/>
        <end position="786"/>
    </location>
</feature>